<reference evidence="4" key="1">
    <citation type="submission" date="2022-01" db="EMBL/GenBank/DDBJ databases">
        <authorList>
            <person name="King R."/>
        </authorList>
    </citation>
    <scope>NUCLEOTIDE SEQUENCE</scope>
</reference>
<comment type="similarity">
    <text evidence="1 3">Belongs to the short-chain dehydrogenases/reductases (SDR) family.</text>
</comment>
<accession>A0A9N9WLD9</accession>
<dbReference type="EMBL" id="OU895877">
    <property type="protein sequence ID" value="CAG9800069.1"/>
    <property type="molecule type" value="Genomic_DNA"/>
</dbReference>
<dbReference type="InterPro" id="IPR002347">
    <property type="entry name" value="SDR_fam"/>
</dbReference>
<keyword evidence="2" id="KW-0560">Oxidoreductase</keyword>
<evidence type="ECO:0000256" key="3">
    <source>
        <dbReference type="RuleBase" id="RU000363"/>
    </source>
</evidence>
<name>A0A9N9WLD9_9DIPT</name>
<dbReference type="FunFam" id="3.40.50.720:FF:000047">
    <property type="entry name" value="NADP-dependent L-serine/L-allo-threonine dehydrogenase"/>
    <property type="match status" value="1"/>
</dbReference>
<keyword evidence="5" id="KW-1185">Reference proteome</keyword>
<dbReference type="Proteomes" id="UP001153620">
    <property type="component" value="Chromosome 1"/>
</dbReference>
<evidence type="ECO:0000313" key="4">
    <source>
        <dbReference type="EMBL" id="CAG9800069.1"/>
    </source>
</evidence>
<dbReference type="PRINTS" id="PR00081">
    <property type="entry name" value="GDHRDH"/>
</dbReference>
<dbReference type="Pfam" id="PF00106">
    <property type="entry name" value="adh_short"/>
    <property type="match status" value="2"/>
</dbReference>
<dbReference type="PRINTS" id="PR00080">
    <property type="entry name" value="SDRFAMILY"/>
</dbReference>
<evidence type="ECO:0000256" key="1">
    <source>
        <dbReference type="ARBA" id="ARBA00006484"/>
    </source>
</evidence>
<dbReference type="GO" id="GO:0016616">
    <property type="term" value="F:oxidoreductase activity, acting on the CH-OH group of donors, NAD or NADP as acceptor"/>
    <property type="evidence" value="ECO:0007669"/>
    <property type="project" value="UniProtKB-ARBA"/>
</dbReference>
<dbReference type="PANTHER" id="PTHR43115:SF4">
    <property type="entry name" value="DEHYDROGENASE_REDUCTASE SDR FAMILY MEMBER 11"/>
    <property type="match status" value="1"/>
</dbReference>
<gene>
    <name evidence="4" type="ORF">CHIRRI_LOCUS3022</name>
</gene>
<dbReference type="AlphaFoldDB" id="A0A9N9WLD9"/>
<dbReference type="PANTHER" id="PTHR43115">
    <property type="entry name" value="DEHYDROGENASE/REDUCTASE SDR FAMILY MEMBER 11"/>
    <property type="match status" value="1"/>
</dbReference>
<evidence type="ECO:0000313" key="5">
    <source>
        <dbReference type="Proteomes" id="UP001153620"/>
    </source>
</evidence>
<proteinExistence type="inferred from homology"/>
<dbReference type="Gene3D" id="3.40.50.720">
    <property type="entry name" value="NAD(P)-binding Rossmann-like Domain"/>
    <property type="match status" value="2"/>
</dbReference>
<dbReference type="InterPro" id="IPR036291">
    <property type="entry name" value="NAD(P)-bd_dom_sf"/>
</dbReference>
<dbReference type="OrthoDB" id="1933717at2759"/>
<organism evidence="4 5">
    <name type="scientific">Chironomus riparius</name>
    <dbReference type="NCBI Taxonomy" id="315576"/>
    <lineage>
        <taxon>Eukaryota</taxon>
        <taxon>Metazoa</taxon>
        <taxon>Ecdysozoa</taxon>
        <taxon>Arthropoda</taxon>
        <taxon>Hexapoda</taxon>
        <taxon>Insecta</taxon>
        <taxon>Pterygota</taxon>
        <taxon>Neoptera</taxon>
        <taxon>Endopterygota</taxon>
        <taxon>Diptera</taxon>
        <taxon>Nematocera</taxon>
        <taxon>Chironomoidea</taxon>
        <taxon>Chironomidae</taxon>
        <taxon>Chironominae</taxon>
        <taxon>Chironomus</taxon>
    </lineage>
</organism>
<reference evidence="4" key="2">
    <citation type="submission" date="2022-10" db="EMBL/GenBank/DDBJ databases">
        <authorList>
            <consortium name="ENA_rothamsted_submissions"/>
            <consortium name="culmorum"/>
            <person name="King R."/>
        </authorList>
    </citation>
    <scope>NUCLEOTIDE SEQUENCE</scope>
</reference>
<dbReference type="SUPFAM" id="SSF51735">
    <property type="entry name" value="NAD(P)-binding Rossmann-fold domains"/>
    <property type="match status" value="2"/>
</dbReference>
<sequence>MEKWNRKTAIVTGASSGIGDAIVRDLVKYGINVVALARRMERLETLRDHLKDEPGKVIPIKCDVSDKASIDAAFEQIEKEVGTVQILVNNAGICLTHGMFGDDDDKIDEIISSTINTNFVALFSFDGLIINMEKWSGKTAIVTGASAGIGDAIVRDLVKYGINVVALARRLERLESLKDQLKDEKGKVIPIKCDVSDKASIDTAFEEIEKQVGTVQILVNNAGIGQFYGIFGNNDDKTDEIISSTINTNFLGQVRVARKAYKLMKKSDDYGIIINIGSVTGHNASLDFLVNVYPGTKFAVRAVTESMRQELNKLKDVKVRVCEISPGFVSTDLGGGSLKTPEIKAAFPMLKSSDVAQTVQFILMTPYEVNITELIVKPVGEKM</sequence>
<evidence type="ECO:0000256" key="2">
    <source>
        <dbReference type="ARBA" id="ARBA00023002"/>
    </source>
</evidence>
<protein>
    <submittedName>
        <fullName evidence="4">Uncharacterized protein</fullName>
    </submittedName>
</protein>